<gene>
    <name evidence="2" type="ORF">D3G36_18810</name>
</gene>
<sequence length="390" mass="42760">MINGISQLRSIQSNSAQSNSALFALESVLDVSSYLENNWSDKPWAERILSYLGLSHCRSEYKGDDRLLLDVLSILKPILPSSNEAGKVQASFSDGSRLTISVTKSELIEIAVTTPEGDEVSIFPERNKQDCLLKSLPVALHMPYIKKHHSLPEIEVNGADGMRFLCNFAAKLSTAIVPYSEKTNPLSGVSPLNSIYADTFRGLGNSDVSINGVSLSREAQQLLCHFIGLKDTGSSPPSNIINNGIDYDQAVILVSKSHVGEEQKALLTAVLCQPEFVTAICSSFYQSFTVPAFLLMHERIFLARQHFSEKSLVLPNAHFSINISNSSNGGLYVFNNVGTFIMAPGERGDVVGVFTMRTSYEIPLGTRCEIPELVRVIKPIYSASEAYSRN</sequence>
<dbReference type="Proteomes" id="UP000591371">
    <property type="component" value="Unassembled WGS sequence"/>
</dbReference>
<dbReference type="GO" id="GO:0005576">
    <property type="term" value="C:extracellular region"/>
    <property type="evidence" value="ECO:0007669"/>
    <property type="project" value="UniProtKB-SubCell"/>
</dbReference>
<dbReference type="GO" id="GO:0006508">
    <property type="term" value="P:proteolysis"/>
    <property type="evidence" value="ECO:0007669"/>
    <property type="project" value="UniProtKB-KW"/>
</dbReference>
<keyword evidence="1" id="KW-0378">Hydrolase</keyword>
<comment type="function">
    <text evidence="1">Alpha-tubulin-specific protease.</text>
</comment>
<dbReference type="InterPro" id="IPR009669">
    <property type="entry name" value="Cys_protease_VirA/EspG"/>
</dbReference>
<evidence type="ECO:0000256" key="1">
    <source>
        <dbReference type="PIRNR" id="PIRNR011515"/>
    </source>
</evidence>
<keyword evidence="1" id="KW-0788">Thiol protease</keyword>
<organism evidence="2 3">
    <name type="scientific">Escherichia coli</name>
    <dbReference type="NCBI Taxonomy" id="562"/>
    <lineage>
        <taxon>Bacteria</taxon>
        <taxon>Pseudomonadati</taxon>
        <taxon>Pseudomonadota</taxon>
        <taxon>Gammaproteobacteria</taxon>
        <taxon>Enterobacterales</taxon>
        <taxon>Enterobacteriaceae</taxon>
        <taxon>Escherichia</taxon>
    </lineage>
</organism>
<protein>
    <submittedName>
        <fullName evidence="2">Secretion protein EspG</fullName>
    </submittedName>
</protein>
<evidence type="ECO:0000313" key="3">
    <source>
        <dbReference type="Proteomes" id="UP000591371"/>
    </source>
</evidence>
<keyword evidence="1" id="KW-0645">Protease</keyword>
<dbReference type="RefSeq" id="WP_096951537.1">
    <property type="nucleotide sequence ID" value="NZ_NKAF01000099.1"/>
</dbReference>
<name>A0A826J8C3_ECOLX</name>
<dbReference type="Pfam" id="PF06872">
    <property type="entry name" value="EspG"/>
    <property type="match status" value="1"/>
</dbReference>
<dbReference type="EMBL" id="AASATZ010000031">
    <property type="protein sequence ID" value="EFA4419879.1"/>
    <property type="molecule type" value="Genomic_DNA"/>
</dbReference>
<comment type="similarity">
    <text evidence="1">Belongs to the protease EspG/VirA family.</text>
</comment>
<dbReference type="GO" id="GO:0004197">
    <property type="term" value="F:cysteine-type endopeptidase activity"/>
    <property type="evidence" value="ECO:0007669"/>
    <property type="project" value="InterPro"/>
</dbReference>
<evidence type="ECO:0000313" key="2">
    <source>
        <dbReference type="EMBL" id="EFA4419879.1"/>
    </source>
</evidence>
<dbReference type="Gene3D" id="3.10.450.460">
    <property type="entry name" value="EspG protein, N-terminal domain"/>
    <property type="match status" value="1"/>
</dbReference>
<proteinExistence type="inferred from homology"/>
<comment type="subcellular location">
    <subcellularLocation>
        <location evidence="1">Secreted</location>
    </subcellularLocation>
</comment>
<dbReference type="PIRSF" id="PIRSF011515">
    <property type="entry name" value="EspG"/>
    <property type="match status" value="1"/>
</dbReference>
<comment type="subunit">
    <text evidence="1">Monomer. Interacts specifically with alpha tubulin, a major component of microtubule.</text>
</comment>
<keyword evidence="1" id="KW-0964">Secreted</keyword>
<dbReference type="InterPro" id="IPR043098">
    <property type="entry name" value="Cys_protease_VirA/EspG_N"/>
</dbReference>
<comment type="caution">
    <text evidence="2">The sequence shown here is derived from an EMBL/GenBank/DDBJ whole genome shotgun (WGS) entry which is preliminary data.</text>
</comment>
<reference evidence="2 3" key="1">
    <citation type="submission" date="2019-03" db="EMBL/GenBank/DDBJ databases">
        <authorList>
            <consortium name="GenomeTrakr network: Whole genome sequencing for foodborne pathogen traceback"/>
        </authorList>
    </citation>
    <scope>NUCLEOTIDE SEQUENCE [LARGE SCALE GENOMIC DNA]</scope>
    <source>
        <strain evidence="2 3">PSU-1190</strain>
    </source>
</reference>
<accession>A0A826J8C3</accession>
<dbReference type="AlphaFoldDB" id="A0A826J8C3"/>